<gene>
    <name evidence="1" type="ORF">OIDMADRAFT_92487</name>
</gene>
<dbReference type="InParanoid" id="A0A0C3E3W7"/>
<protein>
    <recommendedName>
        <fullName evidence="3">F-box domain-containing protein</fullName>
    </recommendedName>
</protein>
<dbReference type="OrthoDB" id="5368161at2759"/>
<reference evidence="1 2" key="1">
    <citation type="submission" date="2014-04" db="EMBL/GenBank/DDBJ databases">
        <authorList>
            <consortium name="DOE Joint Genome Institute"/>
            <person name="Kuo A."/>
            <person name="Martino E."/>
            <person name="Perotto S."/>
            <person name="Kohler A."/>
            <person name="Nagy L.G."/>
            <person name="Floudas D."/>
            <person name="Copeland A."/>
            <person name="Barry K.W."/>
            <person name="Cichocki N."/>
            <person name="Veneault-Fourrey C."/>
            <person name="LaButti K."/>
            <person name="Lindquist E.A."/>
            <person name="Lipzen A."/>
            <person name="Lundell T."/>
            <person name="Morin E."/>
            <person name="Murat C."/>
            <person name="Sun H."/>
            <person name="Tunlid A."/>
            <person name="Henrissat B."/>
            <person name="Grigoriev I.V."/>
            <person name="Hibbett D.S."/>
            <person name="Martin F."/>
            <person name="Nordberg H.P."/>
            <person name="Cantor M.N."/>
            <person name="Hua S.X."/>
        </authorList>
    </citation>
    <scope>NUCLEOTIDE SEQUENCE [LARGE SCALE GENOMIC DNA]</scope>
    <source>
        <strain evidence="1 2">Zn</strain>
    </source>
</reference>
<proteinExistence type="predicted"/>
<dbReference type="InterPro" id="IPR032675">
    <property type="entry name" value="LRR_dom_sf"/>
</dbReference>
<dbReference type="AlphaFoldDB" id="A0A0C3E3W7"/>
<name>A0A0C3E3W7_OIDMZ</name>
<keyword evidence="2" id="KW-1185">Reference proteome</keyword>
<organism evidence="1 2">
    <name type="scientific">Oidiodendron maius (strain Zn)</name>
    <dbReference type="NCBI Taxonomy" id="913774"/>
    <lineage>
        <taxon>Eukaryota</taxon>
        <taxon>Fungi</taxon>
        <taxon>Dikarya</taxon>
        <taxon>Ascomycota</taxon>
        <taxon>Pezizomycotina</taxon>
        <taxon>Leotiomycetes</taxon>
        <taxon>Leotiomycetes incertae sedis</taxon>
        <taxon>Myxotrichaceae</taxon>
        <taxon>Oidiodendron</taxon>
    </lineage>
</organism>
<reference evidence="2" key="2">
    <citation type="submission" date="2015-01" db="EMBL/GenBank/DDBJ databases">
        <title>Evolutionary Origins and Diversification of the Mycorrhizal Mutualists.</title>
        <authorList>
            <consortium name="DOE Joint Genome Institute"/>
            <consortium name="Mycorrhizal Genomics Consortium"/>
            <person name="Kohler A."/>
            <person name="Kuo A."/>
            <person name="Nagy L.G."/>
            <person name="Floudas D."/>
            <person name="Copeland A."/>
            <person name="Barry K.W."/>
            <person name="Cichocki N."/>
            <person name="Veneault-Fourrey C."/>
            <person name="LaButti K."/>
            <person name="Lindquist E.A."/>
            <person name="Lipzen A."/>
            <person name="Lundell T."/>
            <person name="Morin E."/>
            <person name="Murat C."/>
            <person name="Riley R."/>
            <person name="Ohm R."/>
            <person name="Sun H."/>
            <person name="Tunlid A."/>
            <person name="Henrissat B."/>
            <person name="Grigoriev I.V."/>
            <person name="Hibbett D.S."/>
            <person name="Martin F."/>
        </authorList>
    </citation>
    <scope>NUCLEOTIDE SEQUENCE [LARGE SCALE GENOMIC DNA]</scope>
    <source>
        <strain evidence="2">Zn</strain>
    </source>
</reference>
<evidence type="ECO:0000313" key="1">
    <source>
        <dbReference type="EMBL" id="KIN09058.1"/>
    </source>
</evidence>
<evidence type="ECO:0008006" key="3">
    <source>
        <dbReference type="Google" id="ProtNLM"/>
    </source>
</evidence>
<sequence>MHRALLLSEIIATILRAEISSPGFLYTCLFINSAFSLEATRILWDGCGARYNSVAAGHVAPDIKDLARIVLQDPRRAQYYANFIRVLMFHDEGETNDFIDEARWHHELAAIQFPMLEEVGLFESDNATSLNTGDVITHYAQPNVKHFTLRQGSLLSNSFLDTIHRSCPKLKSLTLNGASDNTVSEDGLVRFLESTDSLESLDFRTGLDDSWSCKALHVITRYRNLKLLSIPDIQDDWIDSLRHACPTYPAFPNLKYFFTGTSDQGLEFLAQYAPNLDALSIHLQNLPPSRYILASASKFTRLKSLAVHFSPQSTLTGHDLVVLSQKCPQLADISIGEEEGS</sequence>
<dbReference type="HOGENOM" id="CLU_851398_0_0_1"/>
<feature type="non-terminal residue" evidence="1">
    <location>
        <position position="341"/>
    </location>
</feature>
<dbReference type="Proteomes" id="UP000054321">
    <property type="component" value="Unassembled WGS sequence"/>
</dbReference>
<dbReference type="Gene3D" id="3.80.10.10">
    <property type="entry name" value="Ribonuclease Inhibitor"/>
    <property type="match status" value="1"/>
</dbReference>
<dbReference type="EMBL" id="KN832870">
    <property type="protein sequence ID" value="KIN09058.1"/>
    <property type="molecule type" value="Genomic_DNA"/>
</dbReference>
<accession>A0A0C3E3W7</accession>
<dbReference type="SUPFAM" id="SSF52047">
    <property type="entry name" value="RNI-like"/>
    <property type="match status" value="1"/>
</dbReference>
<evidence type="ECO:0000313" key="2">
    <source>
        <dbReference type="Proteomes" id="UP000054321"/>
    </source>
</evidence>